<dbReference type="SUPFAM" id="SSF54928">
    <property type="entry name" value="RNA-binding domain, RBD"/>
    <property type="match status" value="1"/>
</dbReference>
<dbReference type="Gene3D" id="3.30.70.330">
    <property type="match status" value="1"/>
</dbReference>
<dbReference type="InterPro" id="IPR035979">
    <property type="entry name" value="RBD_domain_sf"/>
</dbReference>
<dbReference type="EnsemblMetazoa" id="AALFPA23_005495.R7020">
    <property type="protein sequence ID" value="AALFPA23_005495.P7020"/>
    <property type="gene ID" value="AALFPA23_005495"/>
</dbReference>
<proteinExistence type="predicted"/>
<accession>A0ABM1Y404</accession>
<dbReference type="RefSeq" id="XP_019541336.3">
    <property type="nucleotide sequence ID" value="XM_019685791.3"/>
</dbReference>
<name>A0ABM1Y404_AEDAL</name>
<evidence type="ECO:0000313" key="4">
    <source>
        <dbReference type="EnsemblMetazoa" id="AALFPA23_005495.P7020"/>
    </source>
</evidence>
<dbReference type="GeneID" id="109412144"/>
<dbReference type="InterPro" id="IPR000504">
    <property type="entry name" value="RRM_dom"/>
</dbReference>
<protein>
    <recommendedName>
        <fullName evidence="3">RRM domain-containing protein</fullName>
    </recommendedName>
</protein>
<evidence type="ECO:0000313" key="5">
    <source>
        <dbReference type="Proteomes" id="UP000069940"/>
    </source>
</evidence>
<keyword evidence="1 2" id="KW-0694">RNA-binding</keyword>
<reference evidence="5" key="1">
    <citation type="journal article" date="2015" name="Proc. Natl. Acad. Sci. U.S.A.">
        <title>Genome sequence of the Asian Tiger mosquito, Aedes albopictus, reveals insights into its biology, genetics, and evolution.</title>
        <authorList>
            <person name="Chen X.G."/>
            <person name="Jiang X."/>
            <person name="Gu J."/>
            <person name="Xu M."/>
            <person name="Wu Y."/>
            <person name="Deng Y."/>
            <person name="Zhang C."/>
            <person name="Bonizzoni M."/>
            <person name="Dermauw W."/>
            <person name="Vontas J."/>
            <person name="Armbruster P."/>
            <person name="Huang X."/>
            <person name="Yang Y."/>
            <person name="Zhang H."/>
            <person name="He W."/>
            <person name="Peng H."/>
            <person name="Liu Y."/>
            <person name="Wu K."/>
            <person name="Chen J."/>
            <person name="Lirakis M."/>
            <person name="Topalis P."/>
            <person name="Van Leeuwen T."/>
            <person name="Hall A.B."/>
            <person name="Jiang X."/>
            <person name="Thorpe C."/>
            <person name="Mueller R.L."/>
            <person name="Sun C."/>
            <person name="Waterhouse R.M."/>
            <person name="Yan G."/>
            <person name="Tu Z.J."/>
            <person name="Fang X."/>
            <person name="James A.A."/>
        </authorList>
    </citation>
    <scope>NUCLEOTIDE SEQUENCE [LARGE SCALE GENOMIC DNA]</scope>
    <source>
        <strain evidence="5">Foshan</strain>
    </source>
</reference>
<dbReference type="Pfam" id="PF00076">
    <property type="entry name" value="RRM_1"/>
    <property type="match status" value="1"/>
</dbReference>
<evidence type="ECO:0000256" key="2">
    <source>
        <dbReference type="PROSITE-ProRule" id="PRU00176"/>
    </source>
</evidence>
<dbReference type="InterPro" id="IPR012677">
    <property type="entry name" value="Nucleotide-bd_a/b_plait_sf"/>
</dbReference>
<dbReference type="CDD" id="cd00590">
    <property type="entry name" value="RRM_SF"/>
    <property type="match status" value="1"/>
</dbReference>
<keyword evidence="5" id="KW-1185">Reference proteome</keyword>
<reference evidence="4" key="2">
    <citation type="submission" date="2025-05" db="UniProtKB">
        <authorList>
            <consortium name="EnsemblMetazoa"/>
        </authorList>
    </citation>
    <scope>IDENTIFICATION</scope>
    <source>
        <strain evidence="4">Foshan</strain>
    </source>
</reference>
<feature type="domain" description="RRM" evidence="3">
    <location>
        <begin position="46"/>
        <end position="121"/>
    </location>
</feature>
<organism evidence="4 5">
    <name type="scientific">Aedes albopictus</name>
    <name type="common">Asian tiger mosquito</name>
    <name type="synonym">Stegomyia albopicta</name>
    <dbReference type="NCBI Taxonomy" id="7160"/>
    <lineage>
        <taxon>Eukaryota</taxon>
        <taxon>Metazoa</taxon>
        <taxon>Ecdysozoa</taxon>
        <taxon>Arthropoda</taxon>
        <taxon>Hexapoda</taxon>
        <taxon>Insecta</taxon>
        <taxon>Pterygota</taxon>
        <taxon>Neoptera</taxon>
        <taxon>Endopterygota</taxon>
        <taxon>Diptera</taxon>
        <taxon>Nematocera</taxon>
        <taxon>Culicoidea</taxon>
        <taxon>Culicidae</taxon>
        <taxon>Culicinae</taxon>
        <taxon>Aedini</taxon>
        <taxon>Aedes</taxon>
        <taxon>Stegomyia</taxon>
    </lineage>
</organism>
<evidence type="ECO:0000256" key="1">
    <source>
        <dbReference type="ARBA" id="ARBA00022884"/>
    </source>
</evidence>
<evidence type="ECO:0000259" key="3">
    <source>
        <dbReference type="PROSITE" id="PS50102"/>
    </source>
</evidence>
<dbReference type="PROSITE" id="PS50102">
    <property type="entry name" value="RRM"/>
    <property type="match status" value="1"/>
</dbReference>
<dbReference type="Proteomes" id="UP000069940">
    <property type="component" value="Unassembled WGS sequence"/>
</dbReference>
<sequence>MTKQTVTSGPEAGASASCSKSEPLVSGFELLLKEIKTQIVESKTEDTVLIGNCPQNVTEEEINKFFCGFATIVRLQQVTHKPLTTNVFIAKFDSAESASRSKVLNTLSLNGKKILLLQPDEKHFVDKKNVVELNGLQGEFYCFCFVGN</sequence>